<protein>
    <submittedName>
        <fullName evidence="1">Head-tail adaptor protein</fullName>
    </submittedName>
</protein>
<dbReference type="InterPro" id="IPR038666">
    <property type="entry name" value="SSP1_head-tail_sf"/>
</dbReference>
<gene>
    <name evidence="1" type="ORF">GG681_03320</name>
</gene>
<sequence>MKQVNLNRLMQLVSNNRTPDGAGGFVEQEVTLGELWCSLHALTGRNAAQNGAALSLQRYRITVRAAPMGSAERPRADQYLIEGTRRFLIQAVADADSAGRYLTCFAVEEVAL</sequence>
<organism evidence="1 2">
    <name type="scientific">Tritonibacter aquimaris</name>
    <dbReference type="NCBI Taxonomy" id="2663379"/>
    <lineage>
        <taxon>Bacteria</taxon>
        <taxon>Pseudomonadati</taxon>
        <taxon>Pseudomonadota</taxon>
        <taxon>Alphaproteobacteria</taxon>
        <taxon>Rhodobacterales</taxon>
        <taxon>Paracoccaceae</taxon>
        <taxon>Tritonibacter</taxon>
    </lineage>
</organism>
<dbReference type="Proteomes" id="UP000436694">
    <property type="component" value="Unassembled WGS sequence"/>
</dbReference>
<dbReference type="RefSeq" id="WP_153545020.1">
    <property type="nucleotide sequence ID" value="NZ_WIXK01000001.1"/>
</dbReference>
<comment type="caution">
    <text evidence="1">The sequence shown here is derived from an EMBL/GenBank/DDBJ whole genome shotgun (WGS) entry which is preliminary data.</text>
</comment>
<dbReference type="Gene3D" id="2.40.10.270">
    <property type="entry name" value="Bacteriophage SPP1 head-tail adaptor protein"/>
    <property type="match status" value="1"/>
</dbReference>
<evidence type="ECO:0000313" key="1">
    <source>
        <dbReference type="EMBL" id="MQY41657.1"/>
    </source>
</evidence>
<dbReference type="AlphaFoldDB" id="A0A844AQ65"/>
<dbReference type="InterPro" id="IPR008767">
    <property type="entry name" value="Phage_SPP1_head-tail_adaptor"/>
</dbReference>
<reference evidence="1 2" key="1">
    <citation type="submission" date="2019-10" db="EMBL/GenBank/DDBJ databases">
        <title>Epibacterium sp. nov., isolated from seawater.</title>
        <authorList>
            <person name="Zhang X."/>
            <person name="Li N."/>
        </authorList>
    </citation>
    <scope>NUCLEOTIDE SEQUENCE [LARGE SCALE GENOMIC DNA]</scope>
    <source>
        <strain evidence="1 2">SM1969</strain>
    </source>
</reference>
<keyword evidence="2" id="KW-1185">Reference proteome</keyword>
<evidence type="ECO:0000313" key="2">
    <source>
        <dbReference type="Proteomes" id="UP000436694"/>
    </source>
</evidence>
<proteinExistence type="predicted"/>
<accession>A0A844AQ65</accession>
<dbReference type="EMBL" id="WIXK01000001">
    <property type="protein sequence ID" value="MQY41657.1"/>
    <property type="molecule type" value="Genomic_DNA"/>
</dbReference>
<name>A0A844AQ65_9RHOB</name>
<dbReference type="Pfam" id="PF05521">
    <property type="entry name" value="Phage_HCP"/>
    <property type="match status" value="1"/>
</dbReference>